<protein>
    <recommendedName>
        <fullName evidence="4">MORN repeat protein</fullName>
    </recommendedName>
</protein>
<reference evidence="2 3" key="1">
    <citation type="journal article" date="2006" name="Nature">
        <title>Global trends of whole-genome duplications revealed by the ciliate Paramecium tetraurelia.</title>
        <authorList>
            <consortium name="Genoscope"/>
            <person name="Aury J.-M."/>
            <person name="Jaillon O."/>
            <person name="Duret L."/>
            <person name="Noel B."/>
            <person name="Jubin C."/>
            <person name="Porcel B.M."/>
            <person name="Segurens B."/>
            <person name="Daubin V."/>
            <person name="Anthouard V."/>
            <person name="Aiach N."/>
            <person name="Arnaiz O."/>
            <person name="Billaut A."/>
            <person name="Beisson J."/>
            <person name="Blanc I."/>
            <person name="Bouhouche K."/>
            <person name="Camara F."/>
            <person name="Duharcourt S."/>
            <person name="Guigo R."/>
            <person name="Gogendeau D."/>
            <person name="Katinka M."/>
            <person name="Keller A.-M."/>
            <person name="Kissmehl R."/>
            <person name="Klotz C."/>
            <person name="Koll F."/>
            <person name="Le Moue A."/>
            <person name="Lepere C."/>
            <person name="Malinsky S."/>
            <person name="Nowacki M."/>
            <person name="Nowak J.K."/>
            <person name="Plattner H."/>
            <person name="Poulain J."/>
            <person name="Ruiz F."/>
            <person name="Serrano V."/>
            <person name="Zagulski M."/>
            <person name="Dessen P."/>
            <person name="Betermier M."/>
            <person name="Weissenbach J."/>
            <person name="Scarpelli C."/>
            <person name="Schachter V."/>
            <person name="Sperling L."/>
            <person name="Meyer E."/>
            <person name="Cohen J."/>
            <person name="Wincker P."/>
        </authorList>
    </citation>
    <scope>NUCLEOTIDE SEQUENCE [LARGE SCALE GENOMIC DNA]</scope>
    <source>
        <strain evidence="2 3">Stock d4-2</strain>
    </source>
</reference>
<dbReference type="InterPro" id="IPR003409">
    <property type="entry name" value="MORN"/>
</dbReference>
<accession>A0EGK6</accession>
<keyword evidence="3" id="KW-1185">Reference proteome</keyword>
<name>A0EGK6_PARTE</name>
<evidence type="ECO:0000313" key="3">
    <source>
        <dbReference type="Proteomes" id="UP000000600"/>
    </source>
</evidence>
<dbReference type="Gene3D" id="2.20.110.10">
    <property type="entry name" value="Histone H3 K4-specific methyltransferase SET7/9 N-terminal domain"/>
    <property type="match status" value="1"/>
</dbReference>
<dbReference type="GeneID" id="5047605"/>
<organism evidence="2 3">
    <name type="scientific">Paramecium tetraurelia</name>
    <dbReference type="NCBI Taxonomy" id="5888"/>
    <lineage>
        <taxon>Eukaryota</taxon>
        <taxon>Sar</taxon>
        <taxon>Alveolata</taxon>
        <taxon>Ciliophora</taxon>
        <taxon>Intramacronucleata</taxon>
        <taxon>Oligohymenophorea</taxon>
        <taxon>Peniculida</taxon>
        <taxon>Parameciidae</taxon>
        <taxon>Paramecium</taxon>
    </lineage>
</organism>
<dbReference type="RefSeq" id="XP_001461820.1">
    <property type="nucleotide sequence ID" value="XM_001461783.1"/>
</dbReference>
<gene>
    <name evidence="2" type="ORF">GSPATT00026771001</name>
</gene>
<sequence length="479" mass="56410">MHRNLFIQTPLIQSPPSMFVPNHSQMRNLSPANSYLFAQGSPTSPLFYDRYSSQNPRDSNIYCRYLNFTLLVKSNEPAHSSYFPEQSNMVQQKNYFLNPNKNLKHSKSPPAGQDISYTHKIVYHDGSTYYGETKDQMRHGKGTLYSSDNHLIYIGEWKEDKYHGLGILNKGNLRYKGYFEEGFGQWRSNRGKQNIQILWFLQEGQAKWPRVFVQQESSHARLLEGQPYLRYLLKSIIIAFSYNFYLYNFMKHIECPIKLASASVQFPSSQFFNTSKARNQILCRIYGHFIFGFTQQSPKDYYSKYSIQVEGRLLDKIQEWAEYMRYQNLPKVILNKKDENDNSVIQYFFPDDDNIGWIYNDENIHLNILSTNLISGVCIDRSKNLEKKNYSMFQEKTTFTYKFSAKHIPEAPPSQSFMQHQIEFISNRFPQLEGNPEEGYRRHILQIETLAGRKWFEKIGDYYITDVDNCLEGNPHLIQ</sequence>
<dbReference type="SUPFAM" id="SSF82185">
    <property type="entry name" value="Histone H3 K4-specific methyltransferase SET7/9 N-terminal domain"/>
    <property type="match status" value="1"/>
</dbReference>
<dbReference type="PANTHER" id="PTHR23084">
    <property type="entry name" value="PHOSPHATIDYLINOSITOL-4-PHOSPHATE 5-KINASE RELATED"/>
    <property type="match status" value="1"/>
</dbReference>
<dbReference type="Proteomes" id="UP000000600">
    <property type="component" value="Unassembled WGS sequence"/>
</dbReference>
<dbReference type="KEGG" id="ptm:GSPATT00026771001"/>
<dbReference type="AlphaFoldDB" id="A0EGK6"/>
<dbReference type="InParanoid" id="A0EGK6"/>
<dbReference type="HOGENOM" id="CLU_570467_0_0_1"/>
<dbReference type="eggNOG" id="ENOG502T0CT">
    <property type="taxonomic scope" value="Eukaryota"/>
</dbReference>
<dbReference type="PANTHER" id="PTHR23084:SF263">
    <property type="entry name" value="MORN REPEAT-CONTAINING PROTEIN 1"/>
    <property type="match status" value="1"/>
</dbReference>
<evidence type="ECO:0000256" key="1">
    <source>
        <dbReference type="ARBA" id="ARBA00022737"/>
    </source>
</evidence>
<evidence type="ECO:0008006" key="4">
    <source>
        <dbReference type="Google" id="ProtNLM"/>
    </source>
</evidence>
<keyword evidence="1" id="KW-0677">Repeat</keyword>
<proteinExistence type="predicted"/>
<dbReference type="SMART" id="SM00698">
    <property type="entry name" value="MORN"/>
    <property type="match status" value="2"/>
</dbReference>
<dbReference type="EMBL" id="CT868677">
    <property type="protein sequence ID" value="CAK94447.1"/>
    <property type="molecule type" value="Genomic_DNA"/>
</dbReference>
<dbReference type="OrthoDB" id="289027at2759"/>
<evidence type="ECO:0000313" key="2">
    <source>
        <dbReference type="EMBL" id="CAK94447.1"/>
    </source>
</evidence>